<keyword evidence="2" id="KW-1185">Reference proteome</keyword>
<sequence length="150" mass="17523">MSVEVPMKVRRLLDPLELAFFERILAECHRADRQVLEDQLRRINKVRRYEHPSKAQAQTILYWKGWFRVRRDFPCSFPSNRTEERLAEAVMVAAGERVRITAWILTGAIAWLTFEPRRIAIDARTPAPTYERFQLFADRPAGVDPAQGID</sequence>
<gene>
    <name evidence="1" type="ORF">ACFPN2_28190</name>
</gene>
<dbReference type="Proteomes" id="UP001595904">
    <property type="component" value="Unassembled WGS sequence"/>
</dbReference>
<proteinExistence type="predicted"/>
<evidence type="ECO:0000313" key="1">
    <source>
        <dbReference type="EMBL" id="MFC4312996.1"/>
    </source>
</evidence>
<dbReference type="EMBL" id="JBHSDU010000015">
    <property type="protein sequence ID" value="MFC4312996.1"/>
    <property type="molecule type" value="Genomic_DNA"/>
</dbReference>
<name>A0ABV8SZF0_9GAMM</name>
<organism evidence="1 2">
    <name type="scientific">Steroidobacter flavus</name>
    <dbReference type="NCBI Taxonomy" id="1842136"/>
    <lineage>
        <taxon>Bacteria</taxon>
        <taxon>Pseudomonadati</taxon>
        <taxon>Pseudomonadota</taxon>
        <taxon>Gammaproteobacteria</taxon>
        <taxon>Steroidobacterales</taxon>
        <taxon>Steroidobacteraceae</taxon>
        <taxon>Steroidobacter</taxon>
    </lineage>
</organism>
<accession>A0ABV8SZF0</accession>
<evidence type="ECO:0000313" key="2">
    <source>
        <dbReference type="Proteomes" id="UP001595904"/>
    </source>
</evidence>
<reference evidence="2" key="1">
    <citation type="journal article" date="2019" name="Int. J. Syst. Evol. Microbiol.">
        <title>The Global Catalogue of Microorganisms (GCM) 10K type strain sequencing project: providing services to taxonomists for standard genome sequencing and annotation.</title>
        <authorList>
            <consortium name="The Broad Institute Genomics Platform"/>
            <consortium name="The Broad Institute Genome Sequencing Center for Infectious Disease"/>
            <person name="Wu L."/>
            <person name="Ma J."/>
        </authorList>
    </citation>
    <scope>NUCLEOTIDE SEQUENCE [LARGE SCALE GENOMIC DNA]</scope>
    <source>
        <strain evidence="2">CGMCC 1.10759</strain>
    </source>
</reference>
<dbReference type="RefSeq" id="WP_380602937.1">
    <property type="nucleotide sequence ID" value="NZ_JBHSDU010000015.1"/>
</dbReference>
<protein>
    <submittedName>
        <fullName evidence="1">Uncharacterized protein</fullName>
    </submittedName>
</protein>
<comment type="caution">
    <text evidence="1">The sequence shown here is derived from an EMBL/GenBank/DDBJ whole genome shotgun (WGS) entry which is preliminary data.</text>
</comment>